<evidence type="ECO:0000256" key="4">
    <source>
        <dbReference type="ARBA" id="ARBA00022842"/>
    </source>
</evidence>
<feature type="binding site" evidence="7">
    <location>
        <position position="27"/>
    </location>
    <ligand>
        <name>Mg(2+)</name>
        <dbReference type="ChEBI" id="CHEBI:18420"/>
    </ligand>
</feature>
<dbReference type="SUPFAM" id="SSF56784">
    <property type="entry name" value="HAD-like"/>
    <property type="match status" value="1"/>
</dbReference>
<feature type="active site" description="Proton donor" evidence="5">
    <location>
        <position position="27"/>
    </location>
</feature>
<dbReference type="NCBIfam" id="TIGR01488">
    <property type="entry name" value="HAD-SF-IB"/>
    <property type="match status" value="1"/>
</dbReference>
<protein>
    <recommendedName>
        <fullName evidence="10">Inorganic pyrophosphatase 2</fullName>
    </recommendedName>
</protein>
<dbReference type="Proteomes" id="UP001154282">
    <property type="component" value="Unassembled WGS sequence"/>
</dbReference>
<comment type="caution">
    <text evidence="8">The sequence shown here is derived from an EMBL/GenBank/DDBJ whole genome shotgun (WGS) entry which is preliminary data.</text>
</comment>
<dbReference type="NCBIfam" id="TIGR01489">
    <property type="entry name" value="DKMTPPase-SF"/>
    <property type="match status" value="1"/>
</dbReference>
<feature type="binding site" evidence="7">
    <location>
        <position position="195"/>
    </location>
    <ligand>
        <name>Mg(2+)</name>
        <dbReference type="ChEBI" id="CHEBI:18420"/>
    </ligand>
</feature>
<dbReference type="InterPro" id="IPR036412">
    <property type="entry name" value="HAD-like_sf"/>
</dbReference>
<keyword evidence="3" id="KW-0378">Hydrolase</keyword>
<dbReference type="GO" id="GO:0016791">
    <property type="term" value="F:phosphatase activity"/>
    <property type="evidence" value="ECO:0007669"/>
    <property type="project" value="InterPro"/>
</dbReference>
<proteinExistence type="predicted"/>
<feature type="active site" description="Nucleophile" evidence="5">
    <location>
        <position position="25"/>
    </location>
</feature>
<evidence type="ECO:0000256" key="1">
    <source>
        <dbReference type="ARBA" id="ARBA00001946"/>
    </source>
</evidence>
<gene>
    <name evidence="8" type="ORF">LITE_LOCUS7415</name>
</gene>
<sequence length="261" mass="29010">LLVASFQQSDHCINSIMAGIVVIFDFDQTIVDVDSDNWVIGELGFTDLANHLLPTMPWNSVMDKMTREMHQQGKTIDDIIGALKRVPVVSNVISAIKSAHALGCELRVLSDANLFFIETVLEHLGVRSYFSEINTNSGSVDEEGRLRISPYHDFTRASHGCTLCPPNMCKGLIMERIQASIAKEASTKKFIYVGDGIGDYCPSMKLKESDFLMPRKNFPLLGLISKNPVVVKAEMHEWIDGDQLERHLVATIEKITSPGCN</sequence>
<organism evidence="8 9">
    <name type="scientific">Linum tenue</name>
    <dbReference type="NCBI Taxonomy" id="586396"/>
    <lineage>
        <taxon>Eukaryota</taxon>
        <taxon>Viridiplantae</taxon>
        <taxon>Streptophyta</taxon>
        <taxon>Embryophyta</taxon>
        <taxon>Tracheophyta</taxon>
        <taxon>Spermatophyta</taxon>
        <taxon>Magnoliopsida</taxon>
        <taxon>eudicotyledons</taxon>
        <taxon>Gunneridae</taxon>
        <taxon>Pentapetalae</taxon>
        <taxon>rosids</taxon>
        <taxon>fabids</taxon>
        <taxon>Malpighiales</taxon>
        <taxon>Linaceae</taxon>
        <taxon>Linum</taxon>
    </lineage>
</organism>
<keyword evidence="9" id="KW-1185">Reference proteome</keyword>
<comment type="cofactor">
    <cofactor evidence="1 7">
        <name>Mg(2+)</name>
        <dbReference type="ChEBI" id="CHEBI:18420"/>
    </cofactor>
</comment>
<evidence type="ECO:0000256" key="2">
    <source>
        <dbReference type="ARBA" id="ARBA00022723"/>
    </source>
</evidence>
<feature type="non-terminal residue" evidence="8">
    <location>
        <position position="1"/>
    </location>
</feature>
<dbReference type="Gene3D" id="3.40.50.1000">
    <property type="entry name" value="HAD superfamily/HAD-like"/>
    <property type="match status" value="1"/>
</dbReference>
<keyword evidence="4 7" id="KW-0460">Magnesium</keyword>
<keyword evidence="2 7" id="KW-0479">Metal-binding</keyword>
<accession>A0AAV0I3Z6</accession>
<feature type="binding site" evidence="6">
    <location>
        <position position="36"/>
    </location>
    <ligand>
        <name>substrate</name>
    </ligand>
</feature>
<evidence type="ECO:0000256" key="3">
    <source>
        <dbReference type="ARBA" id="ARBA00022801"/>
    </source>
</evidence>
<dbReference type="PANTHER" id="PTHR20889">
    <property type="entry name" value="PHOSPHATASE, ORPHAN 1, 2"/>
    <property type="match status" value="1"/>
</dbReference>
<evidence type="ECO:0000256" key="6">
    <source>
        <dbReference type="PIRSR" id="PIRSR031051-2"/>
    </source>
</evidence>
<dbReference type="InterPro" id="IPR016965">
    <property type="entry name" value="Pase_PHOSPHO-typ"/>
</dbReference>
<evidence type="ECO:0000256" key="5">
    <source>
        <dbReference type="PIRSR" id="PIRSR031051-1"/>
    </source>
</evidence>
<name>A0AAV0I3Z6_9ROSI</name>
<dbReference type="Pfam" id="PF06888">
    <property type="entry name" value="Put_Phosphatase"/>
    <property type="match status" value="1"/>
</dbReference>
<evidence type="ECO:0000256" key="7">
    <source>
        <dbReference type="PIRSR" id="PIRSR031051-3"/>
    </source>
</evidence>
<evidence type="ECO:0008006" key="10">
    <source>
        <dbReference type="Google" id="ProtNLM"/>
    </source>
</evidence>
<dbReference type="InterPro" id="IPR006384">
    <property type="entry name" value="HAD_hydro_PyrdxlP_Pase-like"/>
</dbReference>
<dbReference type="GO" id="GO:0046872">
    <property type="term" value="F:metal ion binding"/>
    <property type="evidence" value="ECO:0007669"/>
    <property type="project" value="UniProtKB-KW"/>
</dbReference>
<dbReference type="PANTHER" id="PTHR20889:SF12">
    <property type="entry name" value="LP01149P"/>
    <property type="match status" value="1"/>
</dbReference>
<reference evidence="8" key="1">
    <citation type="submission" date="2022-08" db="EMBL/GenBank/DDBJ databases">
        <authorList>
            <person name="Gutierrez-Valencia J."/>
        </authorList>
    </citation>
    <scope>NUCLEOTIDE SEQUENCE</scope>
</reference>
<evidence type="ECO:0000313" key="8">
    <source>
        <dbReference type="EMBL" id="CAI0392126.1"/>
    </source>
</evidence>
<feature type="binding site" evidence="6">
    <location>
        <position position="111"/>
    </location>
    <ligand>
        <name>substrate</name>
    </ligand>
</feature>
<dbReference type="PIRSF" id="PIRSF031051">
    <property type="entry name" value="PyrdxlP_Pase_PHOSPHO2"/>
    <property type="match status" value="1"/>
</dbReference>
<evidence type="ECO:0000313" key="9">
    <source>
        <dbReference type="Proteomes" id="UP001154282"/>
    </source>
</evidence>
<dbReference type="InterPro" id="IPR023214">
    <property type="entry name" value="HAD_sf"/>
</dbReference>
<feature type="binding site" evidence="7">
    <location>
        <position position="25"/>
    </location>
    <ligand>
        <name>Mg(2+)</name>
        <dbReference type="ChEBI" id="CHEBI:18420"/>
    </ligand>
</feature>
<dbReference type="EMBL" id="CAMGYJ010000003">
    <property type="protein sequence ID" value="CAI0392126.1"/>
    <property type="molecule type" value="Genomic_DNA"/>
</dbReference>
<dbReference type="AlphaFoldDB" id="A0AAV0I3Z6"/>